<dbReference type="InterPro" id="IPR000536">
    <property type="entry name" value="Nucl_hrmn_rcpt_lig-bd"/>
</dbReference>
<dbReference type="InterPro" id="IPR013088">
    <property type="entry name" value="Znf_NHR/GATA"/>
</dbReference>
<organism evidence="13 14">
    <name type="scientific">Folsomia candida</name>
    <name type="common">Springtail</name>
    <dbReference type="NCBI Taxonomy" id="158441"/>
    <lineage>
        <taxon>Eukaryota</taxon>
        <taxon>Metazoa</taxon>
        <taxon>Ecdysozoa</taxon>
        <taxon>Arthropoda</taxon>
        <taxon>Hexapoda</taxon>
        <taxon>Collembola</taxon>
        <taxon>Entomobryomorpha</taxon>
        <taxon>Isotomoidea</taxon>
        <taxon>Isotomidae</taxon>
        <taxon>Proisotominae</taxon>
        <taxon>Folsomia</taxon>
    </lineage>
</organism>
<dbReference type="GO" id="GO:0008270">
    <property type="term" value="F:zinc ion binding"/>
    <property type="evidence" value="ECO:0007669"/>
    <property type="project" value="UniProtKB-KW"/>
</dbReference>
<dbReference type="GO" id="GO:0005634">
    <property type="term" value="C:nucleus"/>
    <property type="evidence" value="ECO:0007669"/>
    <property type="project" value="UniProtKB-SubCell"/>
</dbReference>
<dbReference type="AlphaFoldDB" id="A0A226EIR1"/>
<dbReference type="PRINTS" id="PR00047">
    <property type="entry name" value="STROIDFINGER"/>
</dbReference>
<dbReference type="EMBL" id="LNIX01000003">
    <property type="protein sequence ID" value="OXA57522.1"/>
    <property type="molecule type" value="Genomic_DNA"/>
</dbReference>
<evidence type="ECO:0000256" key="6">
    <source>
        <dbReference type="ARBA" id="ARBA00023125"/>
    </source>
</evidence>
<keyword evidence="8 13" id="KW-0675">Receptor</keyword>
<dbReference type="SMART" id="SM00430">
    <property type="entry name" value="HOLI"/>
    <property type="match status" value="1"/>
</dbReference>
<comment type="subcellular location">
    <subcellularLocation>
        <location evidence="1">Nucleus</location>
    </subcellularLocation>
</comment>
<dbReference type="PANTHER" id="PTHR24086">
    <property type="entry name" value="NUCLEAR RECEPTOR SUBFAMILY 5 GROUP A"/>
    <property type="match status" value="1"/>
</dbReference>
<keyword evidence="2" id="KW-0479">Metal-binding</keyword>
<dbReference type="OMA" id="CEPEPII"/>
<dbReference type="FunFam" id="3.30.50.10:FF:000037">
    <property type="entry name" value="Nuclear hormone receptor FTZ-F1 beta"/>
    <property type="match status" value="1"/>
</dbReference>
<evidence type="ECO:0000256" key="1">
    <source>
        <dbReference type="ARBA" id="ARBA00004123"/>
    </source>
</evidence>
<dbReference type="Pfam" id="PF00105">
    <property type="entry name" value="zf-C4"/>
    <property type="match status" value="1"/>
</dbReference>
<dbReference type="Gene3D" id="3.30.50.10">
    <property type="entry name" value="Erythroid Transcription Factor GATA-1, subunit A"/>
    <property type="match status" value="1"/>
</dbReference>
<dbReference type="InterPro" id="IPR001723">
    <property type="entry name" value="Nuclear_hrmn_rcpt"/>
</dbReference>
<dbReference type="Pfam" id="PF00104">
    <property type="entry name" value="Hormone_recep"/>
    <property type="match status" value="1"/>
</dbReference>
<keyword evidence="9" id="KW-0539">Nucleus</keyword>
<feature type="compositionally biased region" description="Low complexity" evidence="10">
    <location>
        <begin position="96"/>
        <end position="147"/>
    </location>
</feature>
<dbReference type="Gene3D" id="1.10.565.10">
    <property type="entry name" value="Retinoid X Receptor"/>
    <property type="match status" value="2"/>
</dbReference>
<comment type="caution">
    <text evidence="13">The sequence shown here is derived from an EMBL/GenBank/DDBJ whole genome shotgun (WGS) entry which is preliminary data.</text>
</comment>
<dbReference type="PROSITE" id="PS00031">
    <property type="entry name" value="NUCLEAR_REC_DBD_1"/>
    <property type="match status" value="1"/>
</dbReference>
<dbReference type="SUPFAM" id="SSF57716">
    <property type="entry name" value="Glucocorticoid receptor-like (DNA-binding domain)"/>
    <property type="match status" value="1"/>
</dbReference>
<evidence type="ECO:0000256" key="8">
    <source>
        <dbReference type="ARBA" id="ARBA00023170"/>
    </source>
</evidence>
<evidence type="ECO:0000256" key="3">
    <source>
        <dbReference type="ARBA" id="ARBA00022771"/>
    </source>
</evidence>
<evidence type="ECO:0000313" key="13">
    <source>
        <dbReference type="EMBL" id="OXA57522.1"/>
    </source>
</evidence>
<dbReference type="SUPFAM" id="SSF48508">
    <property type="entry name" value="Nuclear receptor ligand-binding domain"/>
    <property type="match status" value="2"/>
</dbReference>
<feature type="domain" description="Nuclear receptor" evidence="11">
    <location>
        <begin position="475"/>
        <end position="550"/>
    </location>
</feature>
<dbReference type="Proteomes" id="UP000198287">
    <property type="component" value="Unassembled WGS sequence"/>
</dbReference>
<keyword evidence="5" id="KW-0805">Transcription regulation</keyword>
<feature type="region of interest" description="Disordered" evidence="10">
    <location>
        <begin position="1"/>
        <end position="201"/>
    </location>
</feature>
<dbReference type="SMART" id="SM00399">
    <property type="entry name" value="ZnF_C4"/>
    <property type="match status" value="1"/>
</dbReference>
<dbReference type="PANTHER" id="PTHR24086:SF25">
    <property type="entry name" value="NUCLEAR HORMONE RECEPTOR FTZ-F1 BETA"/>
    <property type="match status" value="1"/>
</dbReference>
<dbReference type="CDD" id="cd06930">
    <property type="entry name" value="NR_LBD_F2"/>
    <property type="match status" value="1"/>
</dbReference>
<evidence type="ECO:0000256" key="4">
    <source>
        <dbReference type="ARBA" id="ARBA00022833"/>
    </source>
</evidence>
<sequence length="852" mass="93272">MLSLQDEQCTRAAGATRRMEESIEAECDEEIARISSQGEGGDQGDSAHGVGGRHDPPRPMSWDGELSDNDDAIIIEEDVDTAHIDDDDDDEDNDVEFSSPKPSSALDSTSSSTTTSSNNVNNNNSNCPYSGSEEPTTLSSNNANTPPNTSPPPSQYQNHNNNHSDDSSRLSPPPHPHPPAKSSLLLCPSSDQHNANNSGVGGVVHVAKNNVKPCPHGLNSSEDNSPCAPPLPASLPPNKCTNNISNGTTTNSVNGNTHVHGLTSSVLCEHNSAPNNNNALITNNNNNLQHRAGNQSQVHQHHQQQHGHHHPHSLNNAVNHSLNGLNGLGTGNSNSSSAINGSSGFVQNNSSFNCPQTNLGSCQPATMILQQHSQPPMNLSFPKIPPSPDSALGGWSTPSSNLSRHNSDASQRSFSSSSNNTTPPCIENYSPSNSPLLSHNRVVNKVEDFDGDQQDSVLLSSNLTSQGISRSQLINSPCPICGDRISGFHYGIFSCESCKGFFKRTVQNRKNYVCLRGASCHVTIATRKKCPACRFDKCLKQGMRLEAIREDRTRGGRSTYACSYTLPPTSATPSLSENVQQNAPTWEIPDLLKEIVECESLWHLSADGDQESDLTKASPHHHGPNANNADYLQELCAAADRRLYRLVKWCKSLPLFKNIQVDDQTKLLLNSWCELLLFSCCYRSIPMPAGSIRINERLSLKENDAHGNQCITRMIHFTENLRRLRLDTGKDHFAGSNCVFKGMYYKRIKNNNKKLLEFSVEYAALKVIILMSSEVDELHEGDRVRESQERLLQCLQAYTLARCPESPSKFGELLLKIPELQRICQVGKEMLTAKTEGSNGFNLLFELLRGDH</sequence>
<evidence type="ECO:0000313" key="14">
    <source>
        <dbReference type="Proteomes" id="UP000198287"/>
    </source>
</evidence>
<proteinExistence type="predicted"/>
<feature type="compositionally biased region" description="Polar residues" evidence="10">
    <location>
        <begin position="189"/>
        <end position="198"/>
    </location>
</feature>
<name>A0A226EIR1_FOLCA</name>
<evidence type="ECO:0000256" key="5">
    <source>
        <dbReference type="ARBA" id="ARBA00023015"/>
    </source>
</evidence>
<dbReference type="GO" id="GO:0043565">
    <property type="term" value="F:sequence-specific DNA binding"/>
    <property type="evidence" value="ECO:0007669"/>
    <property type="project" value="InterPro"/>
</dbReference>
<evidence type="ECO:0000256" key="2">
    <source>
        <dbReference type="ARBA" id="ARBA00022723"/>
    </source>
</evidence>
<evidence type="ECO:0000259" key="11">
    <source>
        <dbReference type="PROSITE" id="PS51030"/>
    </source>
</evidence>
<accession>A0A226EIR1</accession>
<keyword evidence="3" id="KW-0863">Zinc-finger</keyword>
<gene>
    <name evidence="13" type="ORF">Fcan01_07555</name>
</gene>
<feature type="region of interest" description="Disordered" evidence="10">
    <location>
        <begin position="375"/>
        <end position="433"/>
    </location>
</feature>
<evidence type="ECO:0000259" key="12">
    <source>
        <dbReference type="PROSITE" id="PS51843"/>
    </source>
</evidence>
<keyword evidence="6" id="KW-0238">DNA-binding</keyword>
<keyword evidence="7" id="KW-0804">Transcription</keyword>
<evidence type="ECO:0000256" key="7">
    <source>
        <dbReference type="ARBA" id="ARBA00023163"/>
    </source>
</evidence>
<keyword evidence="14" id="KW-1185">Reference proteome</keyword>
<evidence type="ECO:0000256" key="9">
    <source>
        <dbReference type="ARBA" id="ARBA00023242"/>
    </source>
</evidence>
<dbReference type="PROSITE" id="PS51030">
    <property type="entry name" value="NUCLEAR_REC_DBD_2"/>
    <property type="match status" value="1"/>
</dbReference>
<dbReference type="OrthoDB" id="5984981at2759"/>
<dbReference type="CDD" id="cd07167">
    <property type="entry name" value="NR_DBD_Lrh-1_like"/>
    <property type="match status" value="1"/>
</dbReference>
<feature type="compositionally biased region" description="Acidic residues" evidence="10">
    <location>
        <begin position="65"/>
        <end position="95"/>
    </location>
</feature>
<feature type="compositionally biased region" description="Low complexity" evidence="10">
    <location>
        <begin position="408"/>
        <end position="420"/>
    </location>
</feature>
<dbReference type="InterPro" id="IPR035500">
    <property type="entry name" value="NHR-like_dom_sf"/>
</dbReference>
<protein>
    <submittedName>
        <fullName evidence="13">Nuclear hormone receptor FTZ-F1 beta</fullName>
    </submittedName>
</protein>
<feature type="compositionally biased region" description="Basic residues" evidence="10">
    <location>
        <begin position="299"/>
        <end position="312"/>
    </location>
</feature>
<evidence type="ECO:0000256" key="10">
    <source>
        <dbReference type="SAM" id="MobiDB-lite"/>
    </source>
</evidence>
<dbReference type="GO" id="GO:0004879">
    <property type="term" value="F:nuclear receptor activity"/>
    <property type="evidence" value="ECO:0007669"/>
    <property type="project" value="InterPro"/>
</dbReference>
<feature type="domain" description="NR LBD" evidence="12">
    <location>
        <begin position="580"/>
        <end position="852"/>
    </location>
</feature>
<feature type="region of interest" description="Disordered" evidence="10">
    <location>
        <begin position="282"/>
        <end position="329"/>
    </location>
</feature>
<keyword evidence="4" id="KW-0862">Zinc</keyword>
<reference evidence="13 14" key="1">
    <citation type="submission" date="2015-12" db="EMBL/GenBank/DDBJ databases">
        <title>The genome of Folsomia candida.</title>
        <authorList>
            <person name="Faddeeva A."/>
            <person name="Derks M.F."/>
            <person name="Anvar Y."/>
            <person name="Smit S."/>
            <person name="Van Straalen N."/>
            <person name="Roelofs D."/>
        </authorList>
    </citation>
    <scope>NUCLEOTIDE SEQUENCE [LARGE SCALE GENOMIC DNA]</scope>
    <source>
        <strain evidence="13 14">VU population</strain>
        <tissue evidence="13">Whole body</tissue>
    </source>
</reference>
<dbReference type="PRINTS" id="PR00398">
    <property type="entry name" value="STRDHORMONER"/>
</dbReference>
<dbReference type="InterPro" id="IPR001628">
    <property type="entry name" value="Znf_hrmn_rcpt"/>
</dbReference>
<dbReference type="InterPro" id="IPR016355">
    <property type="entry name" value="NR5-like"/>
</dbReference>
<dbReference type="PROSITE" id="PS51843">
    <property type="entry name" value="NR_LBD"/>
    <property type="match status" value="1"/>
</dbReference>